<dbReference type="AlphaFoldDB" id="A0A6S6PA44"/>
<evidence type="ECO:0000313" key="1">
    <source>
        <dbReference type="EMBL" id="BCI53560.1"/>
    </source>
</evidence>
<evidence type="ECO:0000313" key="2">
    <source>
        <dbReference type="Proteomes" id="UP000515734"/>
    </source>
</evidence>
<accession>A0A6S6PA44</accession>
<name>A0A6S6PA44_9MYCO</name>
<dbReference type="EMBL" id="AP023287">
    <property type="protein sequence ID" value="BCI53560.1"/>
    <property type="molecule type" value="Genomic_DNA"/>
</dbReference>
<reference evidence="1 2" key="1">
    <citation type="submission" date="2020-07" db="EMBL/GenBank/DDBJ databases">
        <title>Complete genome sequence of Mycolicibacterium litorale like strain isolated from cardiac implantable electronic device infection.</title>
        <authorList>
            <person name="Fukano H."/>
            <person name="Miyama H."/>
            <person name="Hoshino Y."/>
        </authorList>
    </citation>
    <scope>NUCLEOTIDE SEQUENCE [LARGE SCALE GENOMIC DNA]</scope>
    <source>
        <strain evidence="1 2">NIIDNTM18</strain>
    </source>
</reference>
<gene>
    <name evidence="1" type="ORF">NIIDNTM18_28380</name>
</gene>
<proteinExistence type="predicted"/>
<dbReference type="Proteomes" id="UP000515734">
    <property type="component" value="Chromosome"/>
</dbReference>
<organism evidence="1 2">
    <name type="scientific">Mycolicibacterium litorale</name>
    <dbReference type="NCBI Taxonomy" id="758802"/>
    <lineage>
        <taxon>Bacteria</taxon>
        <taxon>Bacillati</taxon>
        <taxon>Actinomycetota</taxon>
        <taxon>Actinomycetes</taxon>
        <taxon>Mycobacteriales</taxon>
        <taxon>Mycobacteriaceae</taxon>
        <taxon>Mycolicibacterium</taxon>
    </lineage>
</organism>
<sequence length="70" mass="7444">MGVILSRAGYRYGMANGREVMDTSWPADKPRVAACRACGYPTLAVNYCAVCTSDVLANPTYPDPGVTRAA</sequence>
<protein>
    <submittedName>
        <fullName evidence="1">Uncharacterized protein</fullName>
    </submittedName>
</protein>